<dbReference type="PANTHER" id="PTHR40072:SF1">
    <property type="entry name" value="MOLYBDOPTERIN-GUANINE DINUCLEOTIDE BIOSYNTHESIS ADAPTER PROTEIN"/>
    <property type="match status" value="1"/>
</dbReference>
<accession>A0A5K7ZCZ6</accession>
<dbReference type="SUPFAM" id="SSF52540">
    <property type="entry name" value="P-loop containing nucleoside triphosphate hydrolases"/>
    <property type="match status" value="1"/>
</dbReference>
<evidence type="ECO:0000313" key="3">
    <source>
        <dbReference type="Proteomes" id="UP000427769"/>
    </source>
</evidence>
<dbReference type="GO" id="GO:0005525">
    <property type="term" value="F:GTP binding"/>
    <property type="evidence" value="ECO:0007669"/>
    <property type="project" value="InterPro"/>
</dbReference>
<dbReference type="RefSeq" id="WP_155306320.1">
    <property type="nucleotide sequence ID" value="NZ_AP021875.1"/>
</dbReference>
<evidence type="ECO:0000259" key="1">
    <source>
        <dbReference type="Pfam" id="PF03205"/>
    </source>
</evidence>
<dbReference type="PANTHER" id="PTHR40072">
    <property type="entry name" value="MOLYBDOPTERIN-GUANINE DINUCLEOTIDE BIOSYNTHESIS ADAPTER PROTEIN-RELATED"/>
    <property type="match status" value="1"/>
</dbReference>
<dbReference type="Proteomes" id="UP000427769">
    <property type="component" value="Chromosome"/>
</dbReference>
<dbReference type="KEGG" id="dwd:DSCW_50100"/>
<dbReference type="InterPro" id="IPR027417">
    <property type="entry name" value="P-loop_NTPase"/>
</dbReference>
<dbReference type="CDD" id="cd03116">
    <property type="entry name" value="MobB"/>
    <property type="match status" value="1"/>
</dbReference>
<name>A0A5K7ZCZ6_9BACT</name>
<dbReference type="GO" id="GO:0006777">
    <property type="term" value="P:Mo-molybdopterin cofactor biosynthetic process"/>
    <property type="evidence" value="ECO:0007669"/>
    <property type="project" value="InterPro"/>
</dbReference>
<feature type="domain" description="Molybdopterin-guanine dinucleotide biosynthesis protein B (MobB)" evidence="1">
    <location>
        <begin position="4"/>
        <end position="133"/>
    </location>
</feature>
<dbReference type="InterPro" id="IPR004435">
    <property type="entry name" value="MobB_dom"/>
</dbReference>
<dbReference type="OrthoDB" id="9786803at2"/>
<proteinExistence type="predicted"/>
<dbReference type="InterPro" id="IPR052539">
    <property type="entry name" value="MGD_biosynthesis_adapter"/>
</dbReference>
<dbReference type="EMBL" id="AP021875">
    <property type="protein sequence ID" value="BBO77593.1"/>
    <property type="molecule type" value="Genomic_DNA"/>
</dbReference>
<dbReference type="Pfam" id="PF03205">
    <property type="entry name" value="MobB"/>
    <property type="match status" value="1"/>
</dbReference>
<gene>
    <name evidence="2" type="ORF">DSCW_50100</name>
</gene>
<evidence type="ECO:0000313" key="2">
    <source>
        <dbReference type="EMBL" id="BBO77593.1"/>
    </source>
</evidence>
<protein>
    <submittedName>
        <fullName evidence="2">Molybdopterin-guanine dinucleotide biosynthesis protein MobB</fullName>
    </submittedName>
</protein>
<reference evidence="2 3" key="1">
    <citation type="submission" date="2019-11" db="EMBL/GenBank/DDBJ databases">
        <title>Comparative genomics of hydrocarbon-degrading Desulfosarcina strains.</title>
        <authorList>
            <person name="Watanabe M."/>
            <person name="Kojima H."/>
            <person name="Fukui M."/>
        </authorList>
    </citation>
    <scope>NUCLEOTIDE SEQUENCE [LARGE SCALE GENOMIC DNA]</scope>
    <source>
        <strain evidence="2 3">PP31</strain>
    </source>
</reference>
<dbReference type="AlphaFoldDB" id="A0A5K7ZCZ6"/>
<sequence>MPPVLSIVGKSDSGKTTLIEKLIPELKRRGYRVGVVKHAHHGFDIDHKGKDSYRHRQAGADAVMIASPGQIAMIKDSPGESLDNLAPYFEDVDLLITEGFKKDRAPKIEIFRSQCHRRPACLKDDTLIAMVSDTPFDVELPRFGLDDIEAIAEFIVSVFLSIDKSSGKAAHFRN</sequence>
<organism evidence="2 3">
    <name type="scientific">Desulfosarcina widdelii</name>
    <dbReference type="NCBI Taxonomy" id="947919"/>
    <lineage>
        <taxon>Bacteria</taxon>
        <taxon>Pseudomonadati</taxon>
        <taxon>Thermodesulfobacteriota</taxon>
        <taxon>Desulfobacteria</taxon>
        <taxon>Desulfobacterales</taxon>
        <taxon>Desulfosarcinaceae</taxon>
        <taxon>Desulfosarcina</taxon>
    </lineage>
</organism>
<dbReference type="Gene3D" id="3.40.50.300">
    <property type="entry name" value="P-loop containing nucleotide triphosphate hydrolases"/>
    <property type="match status" value="1"/>
</dbReference>
<keyword evidence="3" id="KW-1185">Reference proteome</keyword>
<dbReference type="NCBIfam" id="TIGR00176">
    <property type="entry name" value="mobB"/>
    <property type="match status" value="1"/>
</dbReference>